<evidence type="ECO:0000256" key="3">
    <source>
        <dbReference type="SAM" id="MobiDB-lite"/>
    </source>
</evidence>
<dbReference type="AlphaFoldDB" id="A0A1H5QJZ6"/>
<sequence length="332" mass="35232">MPHWTEWAKTGQQSRPGWTDRANGGAPQSGETTMDGLMQGKAVVVTGAGRGLGEAFAVHVARAGGSVVVNDVDVELAERTAENIRAHGGRAVASGHSVAEAGEAQEIVDLCVKEFGGIDGLVNNAGLNYEALPWEDDAELARELVGVNVMGVVNTGLAAIKAMVGAGTGGSIVNISSGASLGQRKLGVYAASKGAVASLTYSWALDLEEQGIRVNAVCPLAHTRMVWKSERSLRACPPDRTPARIAPVVLFLLGEGSHGITGQMIRCNGPQLHVMGQPFLKQPILERPVWDTETVQKAFDEVFSAHLENYGLEKRVPPRLRKWTESTSPRTA</sequence>
<reference evidence="5" key="1">
    <citation type="submission" date="2016-10" db="EMBL/GenBank/DDBJ databases">
        <authorList>
            <person name="Varghese N."/>
            <person name="Submissions S."/>
        </authorList>
    </citation>
    <scope>NUCLEOTIDE SEQUENCE [LARGE SCALE GENOMIC DNA]</scope>
    <source>
        <strain evidence="5">DSM 44654</strain>
    </source>
</reference>
<evidence type="ECO:0000256" key="1">
    <source>
        <dbReference type="ARBA" id="ARBA00006484"/>
    </source>
</evidence>
<dbReference type="PRINTS" id="PR00081">
    <property type="entry name" value="GDHRDH"/>
</dbReference>
<dbReference type="PANTHER" id="PTHR42760:SF40">
    <property type="entry name" value="3-OXOACYL-[ACYL-CARRIER-PROTEIN] REDUCTASE, CHLOROPLASTIC"/>
    <property type="match status" value="1"/>
</dbReference>
<dbReference type="Proteomes" id="UP000198878">
    <property type="component" value="Unassembled WGS sequence"/>
</dbReference>
<dbReference type="InterPro" id="IPR020904">
    <property type="entry name" value="Sc_DH/Rdtase_CS"/>
</dbReference>
<proteinExistence type="inferred from homology"/>
<dbReference type="EMBL" id="FNUJ01000003">
    <property type="protein sequence ID" value="SEF26369.1"/>
    <property type="molecule type" value="Genomic_DNA"/>
</dbReference>
<evidence type="ECO:0000313" key="4">
    <source>
        <dbReference type="EMBL" id="SEF26369.1"/>
    </source>
</evidence>
<dbReference type="PRINTS" id="PR00080">
    <property type="entry name" value="SDRFAMILY"/>
</dbReference>
<accession>A0A1H5QJZ6</accession>
<dbReference type="STRING" id="218821.SAMN05421837_103240"/>
<dbReference type="GO" id="GO:0030497">
    <property type="term" value="P:fatty acid elongation"/>
    <property type="evidence" value="ECO:0007669"/>
    <property type="project" value="TreeGrafter"/>
</dbReference>
<dbReference type="InterPro" id="IPR002347">
    <property type="entry name" value="SDR_fam"/>
</dbReference>
<feature type="region of interest" description="Disordered" evidence="3">
    <location>
        <begin position="1"/>
        <end position="34"/>
    </location>
</feature>
<keyword evidence="5" id="KW-1185">Reference proteome</keyword>
<dbReference type="InterPro" id="IPR036291">
    <property type="entry name" value="NAD(P)-bd_dom_sf"/>
</dbReference>
<organism evidence="4 5">
    <name type="scientific">Amycolatopsis pretoriensis</name>
    <dbReference type="NCBI Taxonomy" id="218821"/>
    <lineage>
        <taxon>Bacteria</taxon>
        <taxon>Bacillati</taxon>
        <taxon>Actinomycetota</taxon>
        <taxon>Actinomycetes</taxon>
        <taxon>Pseudonocardiales</taxon>
        <taxon>Pseudonocardiaceae</taxon>
        <taxon>Amycolatopsis</taxon>
    </lineage>
</organism>
<evidence type="ECO:0000313" key="5">
    <source>
        <dbReference type="Proteomes" id="UP000198878"/>
    </source>
</evidence>
<dbReference type="SUPFAM" id="SSF51735">
    <property type="entry name" value="NAD(P)-binding Rossmann-fold domains"/>
    <property type="match status" value="1"/>
</dbReference>
<gene>
    <name evidence="4" type="ORF">SAMN05421837_103240</name>
</gene>
<dbReference type="PROSITE" id="PS00061">
    <property type="entry name" value="ADH_SHORT"/>
    <property type="match status" value="1"/>
</dbReference>
<protein>
    <submittedName>
        <fullName evidence="4">NAD(P)-dependent dehydrogenase, short-chain alcohol dehydrogenase family</fullName>
    </submittedName>
</protein>
<dbReference type="Gene3D" id="3.40.50.720">
    <property type="entry name" value="NAD(P)-binding Rossmann-like Domain"/>
    <property type="match status" value="1"/>
</dbReference>
<name>A0A1H5QJZ6_9PSEU</name>
<comment type="similarity">
    <text evidence="1 2">Belongs to the short-chain dehydrogenases/reductases (SDR) family.</text>
</comment>
<dbReference type="PANTHER" id="PTHR42760">
    <property type="entry name" value="SHORT-CHAIN DEHYDROGENASES/REDUCTASES FAMILY MEMBER"/>
    <property type="match status" value="1"/>
</dbReference>
<dbReference type="CDD" id="cd05233">
    <property type="entry name" value="SDR_c"/>
    <property type="match status" value="1"/>
</dbReference>
<evidence type="ECO:0000256" key="2">
    <source>
        <dbReference type="RuleBase" id="RU000363"/>
    </source>
</evidence>
<dbReference type="GO" id="GO:0016616">
    <property type="term" value="F:oxidoreductase activity, acting on the CH-OH group of donors, NAD or NADP as acceptor"/>
    <property type="evidence" value="ECO:0007669"/>
    <property type="project" value="TreeGrafter"/>
</dbReference>
<dbReference type="Pfam" id="PF00106">
    <property type="entry name" value="adh_short"/>
    <property type="match status" value="1"/>
</dbReference>